<dbReference type="RefSeq" id="WP_397081970.1">
    <property type="nucleotide sequence ID" value="NZ_JBITGY010000004.1"/>
</dbReference>
<evidence type="ECO:0000313" key="1">
    <source>
        <dbReference type="EMBL" id="MFI6498726.1"/>
    </source>
</evidence>
<dbReference type="EMBL" id="JBITGY010000004">
    <property type="protein sequence ID" value="MFI6498726.1"/>
    <property type="molecule type" value="Genomic_DNA"/>
</dbReference>
<organism evidence="1 2">
    <name type="scientific">Nonomuraea typhae</name>
    <dbReference type="NCBI Taxonomy" id="2603600"/>
    <lineage>
        <taxon>Bacteria</taxon>
        <taxon>Bacillati</taxon>
        <taxon>Actinomycetota</taxon>
        <taxon>Actinomycetes</taxon>
        <taxon>Streptosporangiales</taxon>
        <taxon>Streptosporangiaceae</taxon>
        <taxon>Nonomuraea</taxon>
    </lineage>
</organism>
<protein>
    <submittedName>
        <fullName evidence="1">Uncharacterized protein</fullName>
    </submittedName>
</protein>
<sequence length="194" mass="21108">MNYHDSVLTYAQMLQADGGWLAEELAWTVLMPTSGTLPLNEVAQRVARSNQPAFVEGDFEDAAAANAVVVEATGDGAMVVDINMIAATPDPEFVAEISTNAKVWHVSWHTALSRRMIYAVNRRVLAVIPLLDPAEAFGEDLSAIQPELDALADTQTAPWPTTEATALSLIETRTGARLSLDWFEQPHRAVTVSY</sequence>
<keyword evidence="2" id="KW-1185">Reference proteome</keyword>
<comment type="caution">
    <text evidence="1">The sequence shown here is derived from an EMBL/GenBank/DDBJ whole genome shotgun (WGS) entry which is preliminary data.</text>
</comment>
<gene>
    <name evidence="1" type="ORF">ACIBG2_15145</name>
</gene>
<proteinExistence type="predicted"/>
<name>A0ABW7YS46_9ACTN</name>
<reference evidence="1 2" key="1">
    <citation type="submission" date="2024-10" db="EMBL/GenBank/DDBJ databases">
        <title>The Natural Products Discovery Center: Release of the First 8490 Sequenced Strains for Exploring Actinobacteria Biosynthetic Diversity.</title>
        <authorList>
            <person name="Kalkreuter E."/>
            <person name="Kautsar S.A."/>
            <person name="Yang D."/>
            <person name="Bader C.D."/>
            <person name="Teijaro C.N."/>
            <person name="Fluegel L."/>
            <person name="Davis C.M."/>
            <person name="Simpson J.R."/>
            <person name="Lauterbach L."/>
            <person name="Steele A.D."/>
            <person name="Gui C."/>
            <person name="Meng S."/>
            <person name="Li G."/>
            <person name="Viehrig K."/>
            <person name="Ye F."/>
            <person name="Su P."/>
            <person name="Kiefer A.F."/>
            <person name="Nichols A."/>
            <person name="Cepeda A.J."/>
            <person name="Yan W."/>
            <person name="Fan B."/>
            <person name="Jiang Y."/>
            <person name="Adhikari A."/>
            <person name="Zheng C.-J."/>
            <person name="Schuster L."/>
            <person name="Cowan T.M."/>
            <person name="Smanski M.J."/>
            <person name="Chevrette M.G."/>
            <person name="De Carvalho L.P.S."/>
            <person name="Shen B."/>
        </authorList>
    </citation>
    <scope>NUCLEOTIDE SEQUENCE [LARGE SCALE GENOMIC DNA]</scope>
    <source>
        <strain evidence="1 2">NPDC050545</strain>
    </source>
</reference>
<evidence type="ECO:0000313" key="2">
    <source>
        <dbReference type="Proteomes" id="UP001612741"/>
    </source>
</evidence>
<accession>A0ABW7YS46</accession>
<dbReference type="Proteomes" id="UP001612741">
    <property type="component" value="Unassembled WGS sequence"/>
</dbReference>